<protein>
    <submittedName>
        <fullName evidence="2">GLPGLI family protein</fullName>
    </submittedName>
</protein>
<dbReference type="EMBL" id="CP096205">
    <property type="protein sequence ID" value="UPQ77841.1"/>
    <property type="molecule type" value="Genomic_DNA"/>
</dbReference>
<evidence type="ECO:0000313" key="3">
    <source>
        <dbReference type="Proteomes" id="UP000830583"/>
    </source>
</evidence>
<dbReference type="Proteomes" id="UP000830583">
    <property type="component" value="Chromosome"/>
</dbReference>
<dbReference type="InterPro" id="IPR005901">
    <property type="entry name" value="GLPGLI"/>
</dbReference>
<organism evidence="2 3">
    <name type="scientific">Flavobacterium azooxidireducens</name>
    <dbReference type="NCBI Taxonomy" id="1871076"/>
    <lineage>
        <taxon>Bacteria</taxon>
        <taxon>Pseudomonadati</taxon>
        <taxon>Bacteroidota</taxon>
        <taxon>Flavobacteriia</taxon>
        <taxon>Flavobacteriales</taxon>
        <taxon>Flavobacteriaceae</taxon>
        <taxon>Flavobacterium</taxon>
    </lineage>
</organism>
<proteinExistence type="predicted"/>
<gene>
    <name evidence="2" type="ORF">M0M57_09375</name>
</gene>
<dbReference type="Pfam" id="PF09697">
    <property type="entry name" value="Porph_ging"/>
    <property type="match status" value="1"/>
</dbReference>
<dbReference type="RefSeq" id="WP_248432791.1">
    <property type="nucleotide sequence ID" value="NZ_CP096205.1"/>
</dbReference>
<feature type="chain" id="PRO_5045582590" evidence="1">
    <location>
        <begin position="23"/>
        <end position="280"/>
    </location>
</feature>
<dbReference type="NCBIfam" id="TIGR01200">
    <property type="entry name" value="GLPGLI"/>
    <property type="match status" value="1"/>
</dbReference>
<reference evidence="2" key="1">
    <citation type="submission" date="2022-04" db="EMBL/GenBank/DDBJ databases">
        <title>Consumption of N2O by Flavobacterium azooxidireducens sp. nov. isolated from Decomposing Leaf Litter of Phragmites australis (Cav.).</title>
        <authorList>
            <person name="Behrendt U."/>
            <person name="Spanner T."/>
            <person name="Augustin J."/>
            <person name="Horn M.A."/>
            <person name="Kolb S."/>
            <person name="Ulrich A."/>
        </authorList>
    </citation>
    <scope>NUCLEOTIDE SEQUENCE</scope>
    <source>
        <strain evidence="2">IGB 4-14</strain>
    </source>
</reference>
<feature type="signal peptide" evidence="1">
    <location>
        <begin position="1"/>
        <end position="22"/>
    </location>
</feature>
<name>A0ABY4KAL4_9FLAO</name>
<accession>A0ABY4KAL4</accession>
<evidence type="ECO:0000256" key="1">
    <source>
        <dbReference type="SAM" id="SignalP"/>
    </source>
</evidence>
<evidence type="ECO:0000313" key="2">
    <source>
        <dbReference type="EMBL" id="UPQ77841.1"/>
    </source>
</evidence>
<keyword evidence="1" id="KW-0732">Signal</keyword>
<keyword evidence="3" id="KW-1185">Reference proteome</keyword>
<sequence>MKKLLIMIITATILFVVSSLKAQEFSGQAVYFSKTVMKGMKMKINGVEMSEAEQEKFEQRMNKMNEKTFFLDFNKYESVYYEEQKLDAPTSKSGMVFSSSDTEKIYKEIKTNQKMAEKDFFGKEFLIVDSLPNWNWQLEGETKKIGDYTCYKAVSIKKATSEELADYEESKKKQEQSKTSFFMMSEPKDRVTTVWYTPEIPVSQGPGEFWGLPGLILEASFDDTTILCSKVVINPKEKIRINKPKKGKKITEKEYDKIVEDKLSEYKDGDGVIQIKIDKN</sequence>